<feature type="binding site" evidence="16">
    <location>
        <position position="343"/>
    </location>
    <ligand>
        <name>ATP</name>
        <dbReference type="ChEBI" id="CHEBI:30616"/>
    </ligand>
</feature>
<dbReference type="InterPro" id="IPR036412">
    <property type="entry name" value="HAD-like_sf"/>
</dbReference>
<comment type="subcellular location">
    <subcellularLocation>
        <location evidence="16">Cell membrane</location>
        <topology evidence="16">Multi-pass membrane protein</topology>
    </subcellularLocation>
    <subcellularLocation>
        <location evidence="1">Membrane</location>
    </subcellularLocation>
</comment>
<dbReference type="InterPro" id="IPR018303">
    <property type="entry name" value="ATPase_P-typ_P_site"/>
</dbReference>
<keyword evidence="7 16" id="KW-0479">Metal-binding</keyword>
<dbReference type="PROSITE" id="PS01229">
    <property type="entry name" value="COF_2"/>
    <property type="match status" value="1"/>
</dbReference>
<dbReference type="GO" id="GO:0005524">
    <property type="term" value="F:ATP binding"/>
    <property type="evidence" value="ECO:0007669"/>
    <property type="project" value="UniProtKB-UniRule"/>
</dbReference>
<keyword evidence="3 16" id="KW-1003">Cell membrane</keyword>
<dbReference type="Proteomes" id="UP000199435">
    <property type="component" value="Unassembled WGS sequence"/>
</dbReference>
<evidence type="ECO:0000256" key="4">
    <source>
        <dbReference type="ARBA" id="ARBA00022538"/>
    </source>
</evidence>
<evidence type="ECO:0000256" key="13">
    <source>
        <dbReference type="ARBA" id="ARBA00022989"/>
    </source>
</evidence>
<evidence type="ECO:0000256" key="2">
    <source>
        <dbReference type="ARBA" id="ARBA00022448"/>
    </source>
</evidence>
<dbReference type="SFLD" id="SFLDS00003">
    <property type="entry name" value="Haloacid_Dehalogenase"/>
    <property type="match status" value="1"/>
</dbReference>
<keyword evidence="6 16" id="KW-0812">Transmembrane</keyword>
<keyword evidence="9 16" id="KW-0067">ATP-binding</keyword>
<dbReference type="STRING" id="411945.GA0061102_1003136"/>
<dbReference type="InterPro" id="IPR059000">
    <property type="entry name" value="ATPase_P-type_domA"/>
</dbReference>
<keyword evidence="15 16" id="KW-0472">Membrane</keyword>
<keyword evidence="13 16" id="KW-1133">Transmembrane helix</keyword>
<feature type="transmembrane region" description="Helical" evidence="16">
    <location>
        <begin position="667"/>
        <end position="694"/>
    </location>
</feature>
<dbReference type="OrthoDB" id="9813266at2"/>
<dbReference type="GO" id="GO:0016887">
    <property type="term" value="F:ATP hydrolysis activity"/>
    <property type="evidence" value="ECO:0007669"/>
    <property type="project" value="InterPro"/>
</dbReference>
<evidence type="ECO:0000256" key="9">
    <source>
        <dbReference type="ARBA" id="ARBA00022840"/>
    </source>
</evidence>
<feature type="binding site" evidence="16">
    <location>
        <position position="535"/>
    </location>
    <ligand>
        <name>Mg(2+)</name>
        <dbReference type="ChEBI" id="CHEBI:18420"/>
    </ligand>
</feature>
<evidence type="ECO:0000259" key="17">
    <source>
        <dbReference type="Pfam" id="PF00122"/>
    </source>
</evidence>
<evidence type="ECO:0000256" key="1">
    <source>
        <dbReference type="ARBA" id="ARBA00004370"/>
    </source>
</evidence>
<feature type="domain" description="P-type ATPase A" evidence="17">
    <location>
        <begin position="104"/>
        <end position="207"/>
    </location>
</feature>
<dbReference type="PANTHER" id="PTHR43743:SF1">
    <property type="entry name" value="POTASSIUM-TRANSPORTING ATPASE ATP-BINDING SUBUNIT"/>
    <property type="match status" value="1"/>
</dbReference>
<keyword evidence="14 16" id="KW-0406">Ion transport</keyword>
<dbReference type="SFLD" id="SFLDF00027">
    <property type="entry name" value="p-type_atpase"/>
    <property type="match status" value="1"/>
</dbReference>
<protein>
    <recommendedName>
        <fullName evidence="16">Potassium-transporting ATPase ATP-binding subunit</fullName>
        <ecNumber evidence="16">7.2.2.6</ecNumber>
    </recommendedName>
    <alternativeName>
        <fullName evidence="16">ATP phosphohydrolase [potassium-transporting] B chain</fullName>
    </alternativeName>
    <alternativeName>
        <fullName evidence="16">Potassium-binding and translocating subunit B</fullName>
    </alternativeName>
    <alternativeName>
        <fullName evidence="16">Potassium-translocating ATPase B chain</fullName>
    </alternativeName>
</protein>
<dbReference type="InterPro" id="IPR001757">
    <property type="entry name" value="P_typ_ATPase"/>
</dbReference>
<dbReference type="HAMAP" id="MF_00285">
    <property type="entry name" value="KdpB"/>
    <property type="match status" value="1"/>
</dbReference>
<dbReference type="FunFam" id="3.40.1110.10:FF:000007">
    <property type="entry name" value="Potassium-transporting ATPase ATP-binding subunit"/>
    <property type="match status" value="1"/>
</dbReference>
<dbReference type="EMBL" id="FMAH01000003">
    <property type="protein sequence ID" value="SCB14050.1"/>
    <property type="molecule type" value="Genomic_DNA"/>
</dbReference>
<comment type="similarity">
    <text evidence="16">Belongs to the cation transport ATPase (P-type) (TC 3.A.3) family. Type IA subfamily.</text>
</comment>
<keyword evidence="11 16" id="KW-0630">Potassium</keyword>
<keyword evidence="12 16" id="KW-1278">Translocase</keyword>
<evidence type="ECO:0000256" key="3">
    <source>
        <dbReference type="ARBA" id="ARBA00022475"/>
    </source>
</evidence>
<sequence length="695" mass="72834">MSQLKSASILDSRILVPAIGASFKKLNPRTLAKNPVMFVVAVVSALTTVLFLRDLVTGGGNLAFSLQINIWLWFTVLFANFAEAVAEGRGKAQADSLRKSRTETQAKLLVGNSRTDYKMVPGTSLKVGDVVLVEAGDIIPSDGEVIEGVASVNEAAITGESAPVIRESGGDRSAVTGGTQVLSDEIRVRITAAAGSTFIDRMIALVEGAERQKTPNEIALNILLAGMTLIFVLATVTIPSFAAYAGGSIQTVVLVALFVTLIPTTIGALLSAIGIAGMDRLVRFNVLAMSGRAVEAAGDVDTLLLDKTGTITLGNRQATAFRPVRGISEQDLADAAQLASLADETPEGRSIVVLAKEKYAIRGRDMTSLKATFVPFTAQTRMSGVDLEGSSIRKGAVDAVLAYVDGAANGGTDGTTVISRTSSEMLRELQAIADEIAKAGGTPLAVARDGRLLGVIHLKDIIKGGIRERFAELRRMGIRTVMITGDNPLTAAAIAAEAGVDDFLAQATPEMKLALMREEQSKGKLVAMCGDGTNDAPALAQADVGVAMNTGTVAAREAGNMVDLDSDPTKLIEIVEIGKQLLMTRGALTTFSIANDIAKYFAIIPAMFIAFYPQLKTLNIMGLATPQSAILSAIIFNALIIVALIPLSLKGVRYRPIGAGALLSRNLLIYGLGGIIVPFIGIKAIDMAITAIGLV</sequence>
<keyword evidence="5 16" id="KW-0597">Phosphoprotein</keyword>
<dbReference type="GO" id="GO:0000287">
    <property type="term" value="F:magnesium ion binding"/>
    <property type="evidence" value="ECO:0007669"/>
    <property type="project" value="UniProtKB-UniRule"/>
</dbReference>
<dbReference type="PROSITE" id="PS00154">
    <property type="entry name" value="ATPASE_E1_E2"/>
    <property type="match status" value="1"/>
</dbReference>
<feature type="binding site" evidence="16">
    <location>
        <position position="347"/>
    </location>
    <ligand>
        <name>ATP</name>
        <dbReference type="ChEBI" id="CHEBI:30616"/>
    </ligand>
</feature>
<dbReference type="InterPro" id="IPR023299">
    <property type="entry name" value="ATPase_P-typ_cyto_dom_N"/>
</dbReference>
<evidence type="ECO:0000256" key="12">
    <source>
        <dbReference type="ARBA" id="ARBA00022967"/>
    </source>
</evidence>
<dbReference type="SUPFAM" id="SSF81665">
    <property type="entry name" value="Calcium ATPase, transmembrane domain M"/>
    <property type="match status" value="1"/>
</dbReference>
<feature type="transmembrane region" description="Helical" evidence="16">
    <location>
        <begin position="218"/>
        <end position="245"/>
    </location>
</feature>
<evidence type="ECO:0000256" key="5">
    <source>
        <dbReference type="ARBA" id="ARBA00022553"/>
    </source>
</evidence>
<dbReference type="FunFam" id="2.70.150.10:FF:000033">
    <property type="entry name" value="Potassium-transporting ATPase ATP-binding subunit"/>
    <property type="match status" value="1"/>
</dbReference>
<evidence type="ECO:0000313" key="18">
    <source>
        <dbReference type="EMBL" id="SCB14050.1"/>
    </source>
</evidence>
<dbReference type="Pfam" id="PF00122">
    <property type="entry name" value="E1-E2_ATPase"/>
    <property type="match status" value="1"/>
</dbReference>
<evidence type="ECO:0000256" key="8">
    <source>
        <dbReference type="ARBA" id="ARBA00022741"/>
    </source>
</evidence>
<dbReference type="PANTHER" id="PTHR43743">
    <property type="entry name" value="POTASSIUM-TRANSPORTING ATPASE ATP-BINDING SUBUNIT"/>
    <property type="match status" value="1"/>
</dbReference>
<dbReference type="Gene3D" id="3.40.50.1000">
    <property type="entry name" value="HAD superfamily/HAD-like"/>
    <property type="match status" value="1"/>
</dbReference>
<keyword evidence="19" id="KW-1185">Reference proteome</keyword>
<dbReference type="SUPFAM" id="SSF56784">
    <property type="entry name" value="HAD-like"/>
    <property type="match status" value="1"/>
</dbReference>
<evidence type="ECO:0000256" key="16">
    <source>
        <dbReference type="HAMAP-Rule" id="MF_00285"/>
    </source>
</evidence>
<keyword evidence="2 16" id="KW-0813">Transport</keyword>
<feature type="transmembrane region" description="Helical" evidence="16">
    <location>
        <begin position="251"/>
        <end position="275"/>
    </location>
</feature>
<dbReference type="PRINTS" id="PR00119">
    <property type="entry name" value="CATATPASE"/>
</dbReference>
<evidence type="ECO:0000256" key="11">
    <source>
        <dbReference type="ARBA" id="ARBA00022958"/>
    </source>
</evidence>
<gene>
    <name evidence="16" type="primary">kdpB</name>
    <name evidence="18" type="ORF">GA0061102_1003136</name>
</gene>
<keyword evidence="8 16" id="KW-0547">Nucleotide-binding</keyword>
<name>A0A1C3UEY5_9HYPH</name>
<dbReference type="InterPro" id="IPR044492">
    <property type="entry name" value="P_typ_ATPase_HD_dom"/>
</dbReference>
<dbReference type="GO" id="GO:0005886">
    <property type="term" value="C:plasma membrane"/>
    <property type="evidence" value="ECO:0007669"/>
    <property type="project" value="UniProtKB-SubCell"/>
</dbReference>
<dbReference type="NCBIfam" id="TIGR01494">
    <property type="entry name" value="ATPase_P-type"/>
    <property type="match status" value="2"/>
</dbReference>
<comment type="subunit">
    <text evidence="16">The system is composed of three essential subunits: KdpA, KdpB and KdpC.</text>
</comment>
<proteinExistence type="inferred from homology"/>
<dbReference type="InterPro" id="IPR023298">
    <property type="entry name" value="ATPase_P-typ_TM_dom_sf"/>
</dbReference>
<dbReference type="Pfam" id="PF00702">
    <property type="entry name" value="Hydrolase"/>
    <property type="match status" value="1"/>
</dbReference>
<feature type="transmembrane region" description="Helical" evidence="16">
    <location>
        <begin position="597"/>
        <end position="615"/>
    </location>
</feature>
<comment type="catalytic activity">
    <reaction evidence="16">
        <text>K(+)(out) + ATP + H2O = K(+)(in) + ADP + phosphate + H(+)</text>
        <dbReference type="Rhea" id="RHEA:16777"/>
        <dbReference type="ChEBI" id="CHEBI:15377"/>
        <dbReference type="ChEBI" id="CHEBI:15378"/>
        <dbReference type="ChEBI" id="CHEBI:29103"/>
        <dbReference type="ChEBI" id="CHEBI:30616"/>
        <dbReference type="ChEBI" id="CHEBI:43474"/>
        <dbReference type="ChEBI" id="CHEBI:456216"/>
        <dbReference type="EC" id="7.2.2.6"/>
    </reaction>
</comment>
<dbReference type="InterPro" id="IPR008250">
    <property type="entry name" value="ATPase_P-typ_transduc_dom_A_sf"/>
</dbReference>
<comment type="function">
    <text evidence="16">Part of the high-affinity ATP-driven potassium transport (or Kdp) system, which catalyzes the hydrolysis of ATP coupled with the electrogenic transport of potassium into the cytoplasm. This subunit is responsible for energy coupling to the transport system and for the release of the potassium ions to the cytoplasm.</text>
</comment>
<feature type="transmembrane region" description="Helical" evidence="16">
    <location>
        <begin position="627"/>
        <end position="647"/>
    </location>
</feature>
<keyword evidence="10 16" id="KW-0460">Magnesium</keyword>
<keyword evidence="4 16" id="KW-0633">Potassium transport</keyword>
<dbReference type="SFLD" id="SFLDG00002">
    <property type="entry name" value="C1.7:_P-type_atpase_like"/>
    <property type="match status" value="1"/>
</dbReference>
<evidence type="ECO:0000313" key="19">
    <source>
        <dbReference type="Proteomes" id="UP000199435"/>
    </source>
</evidence>
<dbReference type="NCBIfam" id="TIGR01497">
    <property type="entry name" value="kdpB"/>
    <property type="match status" value="1"/>
</dbReference>
<dbReference type="SUPFAM" id="SSF81660">
    <property type="entry name" value="Metal cation-transporting ATPase, ATP-binding domain N"/>
    <property type="match status" value="1"/>
</dbReference>
<evidence type="ECO:0000256" key="14">
    <source>
        <dbReference type="ARBA" id="ARBA00023065"/>
    </source>
</evidence>
<dbReference type="EC" id="7.2.2.6" evidence="16"/>
<organism evidence="18 19">
    <name type="scientific">Rhizobium miluonense</name>
    <dbReference type="NCBI Taxonomy" id="411945"/>
    <lineage>
        <taxon>Bacteria</taxon>
        <taxon>Pseudomonadati</taxon>
        <taxon>Pseudomonadota</taxon>
        <taxon>Alphaproteobacteria</taxon>
        <taxon>Hyphomicrobiales</taxon>
        <taxon>Rhizobiaceae</taxon>
        <taxon>Rhizobium/Agrobacterium group</taxon>
        <taxon>Rhizobium</taxon>
    </lineage>
</organism>
<evidence type="ECO:0000256" key="15">
    <source>
        <dbReference type="ARBA" id="ARBA00023136"/>
    </source>
</evidence>
<evidence type="ECO:0000256" key="10">
    <source>
        <dbReference type="ARBA" id="ARBA00022842"/>
    </source>
</evidence>
<dbReference type="InterPro" id="IPR023214">
    <property type="entry name" value="HAD_sf"/>
</dbReference>
<dbReference type="Gene3D" id="3.40.1110.10">
    <property type="entry name" value="Calcium-transporting ATPase, cytoplasmic domain N"/>
    <property type="match status" value="1"/>
</dbReference>
<feature type="transmembrane region" description="Helical" evidence="16">
    <location>
        <begin position="34"/>
        <end position="52"/>
    </location>
</feature>
<dbReference type="AlphaFoldDB" id="A0A1C3UEY5"/>
<feature type="binding site" evidence="16">
    <location>
        <position position="531"/>
    </location>
    <ligand>
        <name>Mg(2+)</name>
        <dbReference type="ChEBI" id="CHEBI:18420"/>
    </ligand>
</feature>
<evidence type="ECO:0000256" key="7">
    <source>
        <dbReference type="ARBA" id="ARBA00022723"/>
    </source>
</evidence>
<feature type="transmembrane region" description="Helical" evidence="16">
    <location>
        <begin position="64"/>
        <end position="82"/>
    </location>
</feature>
<dbReference type="GO" id="GO:0008556">
    <property type="term" value="F:P-type potassium transmembrane transporter activity"/>
    <property type="evidence" value="ECO:0007669"/>
    <property type="project" value="UniProtKB-UniRule"/>
</dbReference>
<dbReference type="Gene3D" id="2.70.150.10">
    <property type="entry name" value="Calcium-transporting ATPase, cytoplasmic transduction domain A"/>
    <property type="match status" value="1"/>
</dbReference>
<dbReference type="SUPFAM" id="SSF81653">
    <property type="entry name" value="Calcium ATPase, transduction domain A"/>
    <property type="match status" value="1"/>
</dbReference>
<feature type="binding site" evidence="16">
    <location>
        <begin position="376"/>
        <end position="383"/>
    </location>
    <ligand>
        <name>ATP</name>
        <dbReference type="ChEBI" id="CHEBI:30616"/>
    </ligand>
</feature>
<evidence type="ECO:0000256" key="6">
    <source>
        <dbReference type="ARBA" id="ARBA00022692"/>
    </source>
</evidence>
<reference evidence="19" key="1">
    <citation type="submission" date="2016-08" db="EMBL/GenBank/DDBJ databases">
        <authorList>
            <person name="Varghese N."/>
            <person name="Submissions Spin"/>
        </authorList>
    </citation>
    <scope>NUCLEOTIDE SEQUENCE [LARGE SCALE GENOMIC DNA]</scope>
    <source>
        <strain evidence="19">HAMBI 2971</strain>
    </source>
</reference>
<dbReference type="CDD" id="cd02078">
    <property type="entry name" value="P-type_ATPase_K"/>
    <property type="match status" value="1"/>
</dbReference>
<feature type="binding site" evidence="16">
    <location>
        <position position="394"/>
    </location>
    <ligand>
        <name>ATP</name>
        <dbReference type="ChEBI" id="CHEBI:30616"/>
    </ligand>
</feature>
<dbReference type="InterPro" id="IPR006391">
    <property type="entry name" value="P-type_ATPase_bsu_IA"/>
</dbReference>
<accession>A0A1C3UEY5</accession>
<feature type="active site" description="4-aspartylphosphate intermediate" evidence="16">
    <location>
        <position position="306"/>
    </location>
</feature>
<dbReference type="RefSeq" id="WP_092844501.1">
    <property type="nucleotide sequence ID" value="NZ_FMAH01000003.1"/>
</dbReference>